<gene>
    <name evidence="1" type="ORF">AVEN_85900_1</name>
</gene>
<protein>
    <submittedName>
        <fullName evidence="1">Uncharacterized protein</fullName>
    </submittedName>
</protein>
<proteinExistence type="predicted"/>
<evidence type="ECO:0000313" key="2">
    <source>
        <dbReference type="Proteomes" id="UP000499080"/>
    </source>
</evidence>
<dbReference type="AlphaFoldDB" id="A0A4Y2LTA8"/>
<sequence length="124" mass="14246">MPCNLFTWLSQVFYHKTFICAFEIGLVSGYETNAFSMHGFVFEASAATSFLSDPTRLGIQHKKYLKALFKNLEYEFIEYPYSIVANKALKAPGTKAGRFIQRKELFPIGKYPRSSVSFRKSHQI</sequence>
<dbReference type="Proteomes" id="UP000499080">
    <property type="component" value="Unassembled WGS sequence"/>
</dbReference>
<comment type="caution">
    <text evidence="1">The sequence shown here is derived from an EMBL/GenBank/DDBJ whole genome shotgun (WGS) entry which is preliminary data.</text>
</comment>
<name>A0A4Y2LTA8_ARAVE</name>
<organism evidence="1 2">
    <name type="scientific">Araneus ventricosus</name>
    <name type="common">Orbweaver spider</name>
    <name type="synonym">Epeira ventricosa</name>
    <dbReference type="NCBI Taxonomy" id="182803"/>
    <lineage>
        <taxon>Eukaryota</taxon>
        <taxon>Metazoa</taxon>
        <taxon>Ecdysozoa</taxon>
        <taxon>Arthropoda</taxon>
        <taxon>Chelicerata</taxon>
        <taxon>Arachnida</taxon>
        <taxon>Araneae</taxon>
        <taxon>Araneomorphae</taxon>
        <taxon>Entelegynae</taxon>
        <taxon>Araneoidea</taxon>
        <taxon>Araneidae</taxon>
        <taxon>Araneus</taxon>
    </lineage>
</organism>
<reference evidence="1 2" key="1">
    <citation type="journal article" date="2019" name="Sci. Rep.">
        <title>Orb-weaving spider Araneus ventricosus genome elucidates the spidroin gene catalogue.</title>
        <authorList>
            <person name="Kono N."/>
            <person name="Nakamura H."/>
            <person name="Ohtoshi R."/>
            <person name="Moran D.A.P."/>
            <person name="Shinohara A."/>
            <person name="Yoshida Y."/>
            <person name="Fujiwara M."/>
            <person name="Mori M."/>
            <person name="Tomita M."/>
            <person name="Arakawa K."/>
        </authorList>
    </citation>
    <scope>NUCLEOTIDE SEQUENCE [LARGE SCALE GENOMIC DNA]</scope>
</reference>
<accession>A0A4Y2LTA8</accession>
<dbReference type="EMBL" id="BGPR01006241">
    <property type="protein sequence ID" value="GBN17283.1"/>
    <property type="molecule type" value="Genomic_DNA"/>
</dbReference>
<keyword evidence="2" id="KW-1185">Reference proteome</keyword>
<evidence type="ECO:0000313" key="1">
    <source>
        <dbReference type="EMBL" id="GBN17283.1"/>
    </source>
</evidence>